<dbReference type="Proteomes" id="UP000831701">
    <property type="component" value="Chromosome 9"/>
</dbReference>
<keyword evidence="2" id="KW-1185">Reference proteome</keyword>
<organism evidence="1 2">
    <name type="scientific">Scortum barcoo</name>
    <name type="common">barcoo grunter</name>
    <dbReference type="NCBI Taxonomy" id="214431"/>
    <lineage>
        <taxon>Eukaryota</taxon>
        <taxon>Metazoa</taxon>
        <taxon>Chordata</taxon>
        <taxon>Craniata</taxon>
        <taxon>Vertebrata</taxon>
        <taxon>Euteleostomi</taxon>
        <taxon>Actinopterygii</taxon>
        <taxon>Neopterygii</taxon>
        <taxon>Teleostei</taxon>
        <taxon>Neoteleostei</taxon>
        <taxon>Acanthomorphata</taxon>
        <taxon>Eupercaria</taxon>
        <taxon>Centrarchiformes</taxon>
        <taxon>Terapontoidei</taxon>
        <taxon>Terapontidae</taxon>
        <taxon>Scortum</taxon>
    </lineage>
</organism>
<evidence type="ECO:0000313" key="2">
    <source>
        <dbReference type="Proteomes" id="UP000831701"/>
    </source>
</evidence>
<accession>A0ACB8WJV3</accession>
<gene>
    <name evidence="1" type="ORF">L3Q82_026865</name>
</gene>
<comment type="caution">
    <text evidence="1">The sequence shown here is derived from an EMBL/GenBank/DDBJ whole genome shotgun (WGS) entry which is preliminary data.</text>
</comment>
<sequence length="835" mass="93349">MHICGLLEVILQGSGSAPPVPPCTKAEVAVLLLGCCPPTASSTSPDVLACHLKLKHLVKIRGKCWSHILTENIVDNSSLASEHNSDSSYVPSKSVMSEQTLVHVPSSSYQGHQMALHRAAMVGNNVTMAALIEGGCAVDLQDRNGNTVLHEVSWHGFSHCVKLLIKAGADVHIRNKAGNTALHLACQNAHAQTARLLLLGGSTPDTKNITGDSCLHVAARYNNLTLVKMLLSSLCSVTERNQGGDTALHVAAALNHKRTVQILLEAGADGKIRNNAGKTALDRARDNNHKDVALLLARAPQIHRFMRGRTIRKRRERLTAERRTQSVTRIEIPLNKKDSSSVVKGTPSIEQMESRTAVKVGLHQQQRQHYNMTPDISEPYSHSRRRRVKELFVHCTPLQTLKEDGLRKGRNDCHIKKDLLCVLIVKILVFRVEKPIVFTHCTVTRTATLDRLLLLNFIFGTPAKGCDCKPVLKRLEGQLKATQEEMRLHILDVQEQVNSRLRKMDRRNRHQIKVLDVLNQERAAADRRNMIYRIERRSVQDREEALMTQQAAVSHELKTWCMSQLKDMDRPVPAKAQYYKLLPSPSEEQSVADTDLETLPLLSVVSGDSSTSLATYVNILPSTSTHSVGGPEHEQMESRAYFEIKVNRSPDDYENTALFPLPANYPLGHLLGSVDPLWQPAAVQDSPTTAVVPLSVTGFSNSSSQSSISEQRPRLIRLQKHSYGRQCRKNFGELMSPCRRAGRHAEGSRTLGFFIDRPTETTLSKERNNLRAMEVTQQFFETVSTQLECGYERKVMEVQQQMELRVQQDRKELLQQISMLEEDIQRLKTSENAGS</sequence>
<dbReference type="EMBL" id="CM041539">
    <property type="protein sequence ID" value="KAI3368039.1"/>
    <property type="molecule type" value="Genomic_DNA"/>
</dbReference>
<evidence type="ECO:0000313" key="1">
    <source>
        <dbReference type="EMBL" id="KAI3368039.1"/>
    </source>
</evidence>
<proteinExistence type="predicted"/>
<name>A0ACB8WJV3_9TELE</name>
<reference evidence="1" key="1">
    <citation type="submission" date="2022-04" db="EMBL/GenBank/DDBJ databases">
        <title>Jade perch genome.</title>
        <authorList>
            <person name="Chao B."/>
        </authorList>
    </citation>
    <scope>NUCLEOTIDE SEQUENCE</scope>
    <source>
        <strain evidence="1">CB-2022</strain>
    </source>
</reference>
<protein>
    <submittedName>
        <fullName evidence="1">Uncharacterized protein</fullName>
    </submittedName>
</protein>